<dbReference type="RefSeq" id="XP_010266725.1">
    <property type="nucleotide sequence ID" value="XM_010268423.2"/>
</dbReference>
<sequence length="114" mass="12752">MKIFSYNASKEFKCSTQHTWRCNHLSARSYPLRKSCKKRVKSTFKDIITMCLDLPPANDLGGRTSDLVTISFGSISNPLSCRKAVDSVYEVGLTETAFELSYVLGKNPQSANHL</sequence>
<protein>
    <submittedName>
        <fullName evidence="2">Uncharacterized protein LOC104604164</fullName>
    </submittedName>
</protein>
<dbReference type="Proteomes" id="UP000189703">
    <property type="component" value="Unplaced"/>
</dbReference>
<dbReference type="GeneID" id="104604164"/>
<accession>A0A1U8AUX0</accession>
<name>A0A1U8AUX0_NELNU</name>
<evidence type="ECO:0000313" key="2">
    <source>
        <dbReference type="RefSeq" id="XP_010266725.1"/>
    </source>
</evidence>
<organism evidence="1 2">
    <name type="scientific">Nelumbo nucifera</name>
    <name type="common">Sacred lotus</name>
    <dbReference type="NCBI Taxonomy" id="4432"/>
    <lineage>
        <taxon>Eukaryota</taxon>
        <taxon>Viridiplantae</taxon>
        <taxon>Streptophyta</taxon>
        <taxon>Embryophyta</taxon>
        <taxon>Tracheophyta</taxon>
        <taxon>Spermatophyta</taxon>
        <taxon>Magnoliopsida</taxon>
        <taxon>Proteales</taxon>
        <taxon>Nelumbonaceae</taxon>
        <taxon>Nelumbo</taxon>
    </lineage>
</organism>
<dbReference type="AlphaFoldDB" id="A0A1U8AUX0"/>
<proteinExistence type="predicted"/>
<reference evidence="2" key="1">
    <citation type="submission" date="2025-08" db="UniProtKB">
        <authorList>
            <consortium name="RefSeq"/>
        </authorList>
    </citation>
    <scope>IDENTIFICATION</scope>
</reference>
<dbReference type="InParanoid" id="A0A1U8AUX0"/>
<keyword evidence="1" id="KW-1185">Reference proteome</keyword>
<dbReference type="KEGG" id="nnu:104604164"/>
<gene>
    <name evidence="2" type="primary">LOC104604164</name>
</gene>
<evidence type="ECO:0000313" key="1">
    <source>
        <dbReference type="Proteomes" id="UP000189703"/>
    </source>
</evidence>